<dbReference type="PANTHER" id="PTHR10519">
    <property type="entry name" value="GABA-B RECEPTOR"/>
    <property type="match status" value="1"/>
</dbReference>
<reference evidence="12 13" key="1">
    <citation type="submission" date="2016-07" db="EMBL/GenBank/DDBJ databases">
        <title>Pervasive Adenine N6-methylation of Active Genes in Fungi.</title>
        <authorList>
            <consortium name="DOE Joint Genome Institute"/>
            <person name="Mondo S.J."/>
            <person name="Dannebaum R.O."/>
            <person name="Kuo R.C."/>
            <person name="Labutti K."/>
            <person name="Haridas S."/>
            <person name="Kuo A."/>
            <person name="Salamov A."/>
            <person name="Ahrendt S.R."/>
            <person name="Lipzen A."/>
            <person name="Sullivan W."/>
            <person name="Andreopoulos W.B."/>
            <person name="Clum A."/>
            <person name="Lindquist E."/>
            <person name="Daum C."/>
            <person name="Ramamoorthy G.K."/>
            <person name="Gryganskyi A."/>
            <person name="Culley D."/>
            <person name="Magnuson J.K."/>
            <person name="James T.Y."/>
            <person name="O'Malley M.A."/>
            <person name="Stajich J.E."/>
            <person name="Spatafora J.W."/>
            <person name="Visel A."/>
            <person name="Grigoriev I.V."/>
        </authorList>
    </citation>
    <scope>NUCLEOTIDE SEQUENCE [LARGE SCALE GENOMIC DNA]</scope>
    <source>
        <strain evidence="12 13">NRRL 1336</strain>
    </source>
</reference>
<dbReference type="PROSITE" id="PS50259">
    <property type="entry name" value="G_PROTEIN_RECEP_F3_4"/>
    <property type="match status" value="1"/>
</dbReference>
<dbReference type="Pfam" id="PF00003">
    <property type="entry name" value="7tm_3"/>
    <property type="match status" value="1"/>
</dbReference>
<evidence type="ECO:0000256" key="4">
    <source>
        <dbReference type="ARBA" id="ARBA00023040"/>
    </source>
</evidence>
<evidence type="ECO:0000256" key="5">
    <source>
        <dbReference type="ARBA" id="ARBA00023136"/>
    </source>
</evidence>
<keyword evidence="3 9" id="KW-1133">Transmembrane helix</keyword>
<name>A0A1X2IWN1_9FUNG</name>
<evidence type="ECO:0000313" key="12">
    <source>
        <dbReference type="EMBL" id="ORZ22611.1"/>
    </source>
</evidence>
<feature type="transmembrane region" description="Helical" evidence="9">
    <location>
        <begin position="578"/>
        <end position="600"/>
    </location>
</feature>
<dbReference type="PANTHER" id="PTHR10519:SF20">
    <property type="entry name" value="G-PROTEIN COUPLED RECEPTOR 156-RELATED"/>
    <property type="match status" value="1"/>
</dbReference>
<organism evidence="12 13">
    <name type="scientific">Absidia repens</name>
    <dbReference type="NCBI Taxonomy" id="90262"/>
    <lineage>
        <taxon>Eukaryota</taxon>
        <taxon>Fungi</taxon>
        <taxon>Fungi incertae sedis</taxon>
        <taxon>Mucoromycota</taxon>
        <taxon>Mucoromycotina</taxon>
        <taxon>Mucoromycetes</taxon>
        <taxon>Mucorales</taxon>
        <taxon>Cunninghamellaceae</taxon>
        <taxon>Absidia</taxon>
    </lineage>
</organism>
<evidence type="ECO:0000256" key="7">
    <source>
        <dbReference type="ARBA" id="ARBA00023180"/>
    </source>
</evidence>
<feature type="transmembrane region" description="Helical" evidence="9">
    <location>
        <begin position="676"/>
        <end position="695"/>
    </location>
</feature>
<evidence type="ECO:0000256" key="10">
    <source>
        <dbReference type="SAM" id="SignalP"/>
    </source>
</evidence>
<keyword evidence="5 9" id="KW-0472">Membrane</keyword>
<evidence type="ECO:0000256" key="2">
    <source>
        <dbReference type="ARBA" id="ARBA00022692"/>
    </source>
</evidence>
<evidence type="ECO:0000256" key="6">
    <source>
        <dbReference type="ARBA" id="ARBA00023170"/>
    </source>
</evidence>
<keyword evidence="4" id="KW-0297">G-protein coupled receptor</keyword>
<dbReference type="Proteomes" id="UP000193560">
    <property type="component" value="Unassembled WGS sequence"/>
</dbReference>
<dbReference type="PRINTS" id="PR01177">
    <property type="entry name" value="GABAB1RECPTR"/>
</dbReference>
<sequence length="1014" mass="113317">MKRKHIYLVSLLLFVYSLVNEPVFAAELSPASNTSLPTYTIGILFPNASEVRNHDPALNNMIVTSELSIKLALQHIRRLNYLPDVHLNFTRYNSSQFHGGRTSWTTTQMIEDGVNAVIGDMVSNTTQISAGITGLFQIPQCSCGASSLDLSNKANYPYFFRTMSNVVAYGGALMEWIEQMDWSMFALVYTDDGVGQQILTSMLTKSHQYGITPMSQIPLYDLGEDDIAESLQTLVVSGARIVIVADSNPANQILILRTAKAMGMLSEGWVWMLTNDLSEALSESIDTQDLVEFDGLMFISGLWNLTDIPAYNDLYGLWQQQPIPADFVDPSQWNTLGLSYNGPSAYACAEVLALGLNKALNEYPGGRQKGLLDLSTNNFNSTSMIPSFYNMNYTGPAGRMVFSDVGDQQTGHFGLQYMRNGSTITYAEVLDGVYKAVPDVPILFLGSTHQRPADMAKRSSLNPKSSEVAGLAIYAIACTGMILCVLTMVLIVCYRHLKMVLVSSPIFLCLQLTGIFAAYVSVILYVNDVTVAKCISRQLTLVIGFILVIASIIAKNYRIYRIFQNVFTLQASKLQSVYLLRIVVIFGVLALLPLIIWFVIYPVEATSYMVTVNTYCMLCSYPTSNKSVDWIHLNIAELVCAVICFLLVAVASLLAWKTRKVNSKWSESQQIGYVSYNTGLAAIVAAPAFFLPVHLYQVAIYLKLAAILFSATFTFFVLFLTKLIFIFKYMATQRCFPIWQIYPHQHRKDNTNENDDQIGSCGEIAMAPGFQTQSDPNTNNALVAKNLLDFTVKAHEGILPVKKRARFHFMSIWQLKHVVVIPSKQTFILMTTIGNKAEYYQYVTCQAMSRNNSGRYIFCVWTDKNIQLYFQVYDEKALTRWVNRFNGDERPDNVFGTGWTMRQPKNNLPSISTLGASSGSPFNATSTNKHIGTMASSDQFLDSFVAPRPSVYYHGTDHRLENHAPSSNTTDDATDFMDTYNYYSPHHLELKDSNNAITTFGVNNGEQRSGNYSY</sequence>
<keyword evidence="8" id="KW-0807">Transducer</keyword>
<dbReference type="GO" id="GO:0007214">
    <property type="term" value="P:gamma-aminobutyric acid signaling pathway"/>
    <property type="evidence" value="ECO:0007669"/>
    <property type="project" value="TreeGrafter"/>
</dbReference>
<dbReference type="AlphaFoldDB" id="A0A1X2IWN1"/>
<keyword evidence="10" id="KW-0732">Signal</keyword>
<gene>
    <name evidence="12" type="ORF">BCR42DRAFT_368622</name>
</gene>
<feature type="domain" description="G-protein coupled receptors family 3 profile" evidence="11">
    <location>
        <begin position="469"/>
        <end position="727"/>
    </location>
</feature>
<feature type="transmembrane region" description="Helical" evidence="9">
    <location>
        <begin position="538"/>
        <end position="557"/>
    </location>
</feature>
<keyword evidence="7" id="KW-0325">Glycoprotein</keyword>
<dbReference type="Pfam" id="PF01094">
    <property type="entry name" value="ANF_receptor"/>
    <property type="match status" value="1"/>
</dbReference>
<feature type="chain" id="PRO_5012055436" evidence="10">
    <location>
        <begin position="26"/>
        <end position="1014"/>
    </location>
</feature>
<dbReference type="InterPro" id="IPR028082">
    <property type="entry name" value="Peripla_BP_I"/>
</dbReference>
<feature type="transmembrane region" description="Helical" evidence="9">
    <location>
        <begin position="701"/>
        <end position="725"/>
    </location>
</feature>
<dbReference type="GO" id="GO:0004965">
    <property type="term" value="F:G protein-coupled GABA receptor activity"/>
    <property type="evidence" value="ECO:0007669"/>
    <property type="project" value="InterPro"/>
</dbReference>
<evidence type="ECO:0000256" key="8">
    <source>
        <dbReference type="ARBA" id="ARBA00023224"/>
    </source>
</evidence>
<dbReference type="InterPro" id="IPR017978">
    <property type="entry name" value="GPCR_3_C"/>
</dbReference>
<dbReference type="InterPro" id="IPR002455">
    <property type="entry name" value="GPCR3_GABA-B"/>
</dbReference>
<comment type="subcellular location">
    <subcellularLocation>
        <location evidence="1">Membrane</location>
        <topology evidence="1">Multi-pass membrane protein</topology>
    </subcellularLocation>
</comment>
<dbReference type="CDD" id="cd15047">
    <property type="entry name" value="7tmC_GABA-B-like"/>
    <property type="match status" value="1"/>
</dbReference>
<dbReference type="InterPro" id="IPR001828">
    <property type="entry name" value="ANF_lig-bd_rcpt"/>
</dbReference>
<comment type="caution">
    <text evidence="12">The sequence shown here is derived from an EMBL/GenBank/DDBJ whole genome shotgun (WGS) entry which is preliminary data.</text>
</comment>
<dbReference type="PRINTS" id="PR01176">
    <property type="entry name" value="GABABRECEPTR"/>
</dbReference>
<evidence type="ECO:0000256" key="9">
    <source>
        <dbReference type="SAM" id="Phobius"/>
    </source>
</evidence>
<feature type="signal peptide" evidence="10">
    <location>
        <begin position="1"/>
        <end position="25"/>
    </location>
</feature>
<protein>
    <submittedName>
        <fullName evidence="12">Periplasmic binding protein-like I</fullName>
    </submittedName>
</protein>
<evidence type="ECO:0000313" key="13">
    <source>
        <dbReference type="Proteomes" id="UP000193560"/>
    </source>
</evidence>
<evidence type="ECO:0000256" key="3">
    <source>
        <dbReference type="ARBA" id="ARBA00022989"/>
    </source>
</evidence>
<dbReference type="STRING" id="90262.A0A1X2IWN1"/>
<feature type="transmembrane region" description="Helical" evidence="9">
    <location>
        <begin position="471"/>
        <end position="494"/>
    </location>
</feature>
<feature type="transmembrane region" description="Helical" evidence="9">
    <location>
        <begin position="506"/>
        <end position="526"/>
    </location>
</feature>
<proteinExistence type="predicted"/>
<dbReference type="SUPFAM" id="SSF53822">
    <property type="entry name" value="Periplasmic binding protein-like I"/>
    <property type="match status" value="1"/>
</dbReference>
<feature type="transmembrane region" description="Helical" evidence="9">
    <location>
        <begin position="630"/>
        <end position="656"/>
    </location>
</feature>
<keyword evidence="2 9" id="KW-0812">Transmembrane</keyword>
<dbReference type="GO" id="GO:0038039">
    <property type="term" value="C:G protein-coupled receptor heterodimeric complex"/>
    <property type="evidence" value="ECO:0007669"/>
    <property type="project" value="TreeGrafter"/>
</dbReference>
<dbReference type="OrthoDB" id="5597995at2759"/>
<dbReference type="EMBL" id="MCGE01000004">
    <property type="protein sequence ID" value="ORZ22611.1"/>
    <property type="molecule type" value="Genomic_DNA"/>
</dbReference>
<accession>A0A1X2IWN1</accession>
<dbReference type="InterPro" id="IPR000337">
    <property type="entry name" value="GPCR_3"/>
</dbReference>
<dbReference type="PRINTS" id="PR00248">
    <property type="entry name" value="GPCRMGR"/>
</dbReference>
<evidence type="ECO:0000256" key="1">
    <source>
        <dbReference type="ARBA" id="ARBA00004141"/>
    </source>
</evidence>
<keyword evidence="13" id="KW-1185">Reference proteome</keyword>
<evidence type="ECO:0000259" key="11">
    <source>
        <dbReference type="PROSITE" id="PS50259"/>
    </source>
</evidence>
<dbReference type="Gene3D" id="3.40.50.2300">
    <property type="match status" value="2"/>
</dbReference>
<keyword evidence="6" id="KW-0675">Receptor</keyword>